<dbReference type="GO" id="GO:0046872">
    <property type="term" value="F:metal ion binding"/>
    <property type="evidence" value="ECO:0007669"/>
    <property type="project" value="UniProtKB-KW"/>
</dbReference>
<feature type="domain" description="Peptidase M13 C-terminal" evidence="9">
    <location>
        <begin position="369"/>
        <end position="580"/>
    </location>
</feature>
<organism evidence="11 12">
    <name type="scientific">Rhipicephalus microplus</name>
    <name type="common">Cattle tick</name>
    <name type="synonym">Boophilus microplus</name>
    <dbReference type="NCBI Taxonomy" id="6941"/>
    <lineage>
        <taxon>Eukaryota</taxon>
        <taxon>Metazoa</taxon>
        <taxon>Ecdysozoa</taxon>
        <taxon>Arthropoda</taxon>
        <taxon>Chelicerata</taxon>
        <taxon>Arachnida</taxon>
        <taxon>Acari</taxon>
        <taxon>Parasitiformes</taxon>
        <taxon>Ixodida</taxon>
        <taxon>Ixodoidea</taxon>
        <taxon>Ixodidae</taxon>
        <taxon>Rhipicephalinae</taxon>
        <taxon>Rhipicephalus</taxon>
        <taxon>Boophilus</taxon>
    </lineage>
</organism>
<keyword evidence="7" id="KW-0482">Metalloprotease</keyword>
<proteinExistence type="inferred from homology"/>
<evidence type="ECO:0000256" key="2">
    <source>
        <dbReference type="ARBA" id="ARBA00007357"/>
    </source>
</evidence>
<dbReference type="Proteomes" id="UP000821866">
    <property type="component" value="Chromosome 6"/>
</dbReference>
<evidence type="ECO:0000256" key="4">
    <source>
        <dbReference type="ARBA" id="ARBA00022723"/>
    </source>
</evidence>
<accession>A0A9J6DPN8</accession>
<evidence type="ECO:0000256" key="5">
    <source>
        <dbReference type="ARBA" id="ARBA00022801"/>
    </source>
</evidence>
<feature type="domain" description="Peptidase M13 N-terminal" evidence="10">
    <location>
        <begin position="167"/>
        <end position="311"/>
    </location>
</feature>
<sequence length="582" mass="65260">MQEQVGVLLLCIMSKASAATLEDDRVSSRVHKAMMRADLDIGPDYNTWQVTRQRMIESNDLSSFVSDRISVLMPPLDKEATLALSADVIFTESEVAVFLAQANKTLEERKQISSFWTTIRGLENYSKESLISSGLQDRVEYLSAGALEFALPPYSTPLQEPGKGDRWLSAIRRGSERSAVEEDSVYARPLALSLLTRLLSDSGGVAAMRRLLWWGLVRELSPYASGRYLPSDSSALDRFCVRRVAAKLEITIRAVYLFRAVTPNVLSEAWNLTAYMRAALSRALRSSWLSGRTRSAALRKAASMEMTLGFPERFSRESQLNAHFATLDDVRPDKSLSSWLALRRFLQERQRRTEGDKVDLAVVYAHKVNAYYLSGNRVLVPAGIIQEPVYFHHAADAYNYGSLGQAVGHEMMHAFDTGGRKLDEDGKPWSWTATANREYEERLRCIRRSHVEPGTTRDAMLPNVTDEENPDVEQKLLASEPGVGQDPENLADFSGAPLAYDAFQSLPSHRRALTVAGFSSAQLFFIGHCVKWCRSLTGHRSHGYARGRSRCIVPLMHMPQFSEAFGCSASDYMNPERKCSFW</sequence>
<dbReference type="InterPro" id="IPR024079">
    <property type="entry name" value="MetalloPept_cat_dom_sf"/>
</dbReference>
<dbReference type="Pfam" id="PF01431">
    <property type="entry name" value="Peptidase_M13"/>
    <property type="match status" value="1"/>
</dbReference>
<reference evidence="11" key="2">
    <citation type="submission" date="2021-09" db="EMBL/GenBank/DDBJ databases">
        <authorList>
            <person name="Jia N."/>
            <person name="Wang J."/>
            <person name="Shi W."/>
            <person name="Du L."/>
            <person name="Sun Y."/>
            <person name="Zhan W."/>
            <person name="Jiang J."/>
            <person name="Wang Q."/>
            <person name="Zhang B."/>
            <person name="Ji P."/>
            <person name="Sakyi L.B."/>
            <person name="Cui X."/>
            <person name="Yuan T."/>
            <person name="Jiang B."/>
            <person name="Yang W."/>
            <person name="Lam T.T.-Y."/>
            <person name="Chang Q."/>
            <person name="Ding S."/>
            <person name="Wang X."/>
            <person name="Zhu J."/>
            <person name="Ruan X."/>
            <person name="Zhao L."/>
            <person name="Wei J."/>
            <person name="Que T."/>
            <person name="Du C."/>
            <person name="Cheng J."/>
            <person name="Dai P."/>
            <person name="Han X."/>
            <person name="Huang E."/>
            <person name="Gao Y."/>
            <person name="Liu J."/>
            <person name="Shao H."/>
            <person name="Ye R."/>
            <person name="Li L."/>
            <person name="Wei W."/>
            <person name="Wang X."/>
            <person name="Wang C."/>
            <person name="Huo Q."/>
            <person name="Li W."/>
            <person name="Guo W."/>
            <person name="Chen H."/>
            <person name="Chen S."/>
            <person name="Zhou L."/>
            <person name="Zhou L."/>
            <person name="Ni X."/>
            <person name="Tian J."/>
            <person name="Zhou Y."/>
            <person name="Sheng Y."/>
            <person name="Liu T."/>
            <person name="Pan Y."/>
            <person name="Xia L."/>
            <person name="Li J."/>
            <person name="Zhao F."/>
            <person name="Cao W."/>
        </authorList>
    </citation>
    <scope>NUCLEOTIDE SEQUENCE</scope>
    <source>
        <strain evidence="11">Rmic-2018</strain>
        <tissue evidence="11">Larvae</tissue>
    </source>
</reference>
<evidence type="ECO:0000259" key="10">
    <source>
        <dbReference type="Pfam" id="PF05649"/>
    </source>
</evidence>
<keyword evidence="6" id="KW-0862">Zinc</keyword>
<dbReference type="InterPro" id="IPR000718">
    <property type="entry name" value="Peptidase_M13"/>
</dbReference>
<evidence type="ECO:0000256" key="8">
    <source>
        <dbReference type="SAM" id="SignalP"/>
    </source>
</evidence>
<evidence type="ECO:0000256" key="7">
    <source>
        <dbReference type="ARBA" id="ARBA00023049"/>
    </source>
</evidence>
<dbReference type="GO" id="GO:0016485">
    <property type="term" value="P:protein processing"/>
    <property type="evidence" value="ECO:0007669"/>
    <property type="project" value="TreeGrafter"/>
</dbReference>
<dbReference type="PRINTS" id="PR00786">
    <property type="entry name" value="NEPRILYSIN"/>
</dbReference>
<dbReference type="EMBL" id="JABSTU010000008">
    <property type="protein sequence ID" value="KAH8023873.1"/>
    <property type="molecule type" value="Genomic_DNA"/>
</dbReference>
<dbReference type="PANTHER" id="PTHR11733:SF241">
    <property type="entry name" value="GH26575P-RELATED"/>
    <property type="match status" value="1"/>
</dbReference>
<dbReference type="AlphaFoldDB" id="A0A9J6DPN8"/>
<evidence type="ECO:0000259" key="9">
    <source>
        <dbReference type="Pfam" id="PF01431"/>
    </source>
</evidence>
<protein>
    <recommendedName>
        <fullName evidence="13">M13 family peptidase</fullName>
    </recommendedName>
</protein>
<evidence type="ECO:0000256" key="1">
    <source>
        <dbReference type="ARBA" id="ARBA00001947"/>
    </source>
</evidence>
<dbReference type="GO" id="GO:0005886">
    <property type="term" value="C:plasma membrane"/>
    <property type="evidence" value="ECO:0007669"/>
    <property type="project" value="TreeGrafter"/>
</dbReference>
<keyword evidence="8" id="KW-0732">Signal</keyword>
<dbReference type="VEuPathDB" id="VectorBase:LOC119172895"/>
<comment type="similarity">
    <text evidence="2">Belongs to the peptidase M13 family.</text>
</comment>
<dbReference type="Gene3D" id="3.40.390.10">
    <property type="entry name" value="Collagenase (Catalytic Domain)"/>
    <property type="match status" value="1"/>
</dbReference>
<dbReference type="VEuPathDB" id="VectorBase:LOC119172945"/>
<name>A0A9J6DPN8_RHIMP</name>
<dbReference type="InterPro" id="IPR018497">
    <property type="entry name" value="Peptidase_M13_C"/>
</dbReference>
<evidence type="ECO:0000256" key="6">
    <source>
        <dbReference type="ARBA" id="ARBA00022833"/>
    </source>
</evidence>
<feature type="signal peptide" evidence="8">
    <location>
        <begin position="1"/>
        <end position="18"/>
    </location>
</feature>
<evidence type="ECO:0000313" key="11">
    <source>
        <dbReference type="EMBL" id="KAH8023873.1"/>
    </source>
</evidence>
<keyword evidence="12" id="KW-1185">Reference proteome</keyword>
<evidence type="ECO:0008006" key="13">
    <source>
        <dbReference type="Google" id="ProtNLM"/>
    </source>
</evidence>
<dbReference type="PANTHER" id="PTHR11733">
    <property type="entry name" value="ZINC METALLOPROTEASE FAMILY M13 NEPRILYSIN-RELATED"/>
    <property type="match status" value="1"/>
</dbReference>
<dbReference type="Gene3D" id="1.10.1380.10">
    <property type="entry name" value="Neutral endopeptidase , domain2"/>
    <property type="match status" value="1"/>
</dbReference>
<evidence type="ECO:0000313" key="12">
    <source>
        <dbReference type="Proteomes" id="UP000821866"/>
    </source>
</evidence>
<dbReference type="GO" id="GO:0004222">
    <property type="term" value="F:metalloendopeptidase activity"/>
    <property type="evidence" value="ECO:0007669"/>
    <property type="project" value="InterPro"/>
</dbReference>
<evidence type="ECO:0000256" key="3">
    <source>
        <dbReference type="ARBA" id="ARBA00022670"/>
    </source>
</evidence>
<dbReference type="InterPro" id="IPR008753">
    <property type="entry name" value="Peptidase_M13_N"/>
</dbReference>
<gene>
    <name evidence="11" type="ORF">HPB51_018854</name>
</gene>
<dbReference type="PROSITE" id="PS51885">
    <property type="entry name" value="NEPRILYSIN"/>
    <property type="match status" value="1"/>
</dbReference>
<dbReference type="SUPFAM" id="SSF55486">
    <property type="entry name" value="Metalloproteases ('zincins'), catalytic domain"/>
    <property type="match status" value="1"/>
</dbReference>
<comment type="cofactor">
    <cofactor evidence="1">
        <name>Zn(2+)</name>
        <dbReference type="ChEBI" id="CHEBI:29105"/>
    </cofactor>
</comment>
<dbReference type="InterPro" id="IPR042089">
    <property type="entry name" value="Peptidase_M13_dom_2"/>
</dbReference>
<reference evidence="11" key="1">
    <citation type="journal article" date="2020" name="Cell">
        <title>Large-Scale Comparative Analyses of Tick Genomes Elucidate Their Genetic Diversity and Vector Capacities.</title>
        <authorList>
            <consortium name="Tick Genome and Microbiome Consortium (TIGMIC)"/>
            <person name="Jia N."/>
            <person name="Wang J."/>
            <person name="Shi W."/>
            <person name="Du L."/>
            <person name="Sun Y."/>
            <person name="Zhan W."/>
            <person name="Jiang J.F."/>
            <person name="Wang Q."/>
            <person name="Zhang B."/>
            <person name="Ji P."/>
            <person name="Bell-Sakyi L."/>
            <person name="Cui X.M."/>
            <person name="Yuan T.T."/>
            <person name="Jiang B.G."/>
            <person name="Yang W.F."/>
            <person name="Lam T.T."/>
            <person name="Chang Q.C."/>
            <person name="Ding S.J."/>
            <person name="Wang X.J."/>
            <person name="Zhu J.G."/>
            <person name="Ruan X.D."/>
            <person name="Zhao L."/>
            <person name="Wei J.T."/>
            <person name="Ye R.Z."/>
            <person name="Que T.C."/>
            <person name="Du C.H."/>
            <person name="Zhou Y.H."/>
            <person name="Cheng J.X."/>
            <person name="Dai P.F."/>
            <person name="Guo W.B."/>
            <person name="Han X.H."/>
            <person name="Huang E.J."/>
            <person name="Li L.F."/>
            <person name="Wei W."/>
            <person name="Gao Y.C."/>
            <person name="Liu J.Z."/>
            <person name="Shao H.Z."/>
            <person name="Wang X."/>
            <person name="Wang C.C."/>
            <person name="Yang T.C."/>
            <person name="Huo Q.B."/>
            <person name="Li W."/>
            <person name="Chen H.Y."/>
            <person name="Chen S.E."/>
            <person name="Zhou L.G."/>
            <person name="Ni X.B."/>
            <person name="Tian J.H."/>
            <person name="Sheng Y."/>
            <person name="Liu T."/>
            <person name="Pan Y.S."/>
            <person name="Xia L.Y."/>
            <person name="Li J."/>
            <person name="Zhao F."/>
            <person name="Cao W.C."/>
        </authorList>
    </citation>
    <scope>NUCLEOTIDE SEQUENCE</scope>
    <source>
        <strain evidence="11">Rmic-2018</strain>
    </source>
</reference>
<keyword evidence="3" id="KW-0645">Protease</keyword>
<feature type="chain" id="PRO_5039907802" description="M13 family peptidase" evidence="8">
    <location>
        <begin position="19"/>
        <end position="582"/>
    </location>
</feature>
<comment type="caution">
    <text evidence="11">The sequence shown here is derived from an EMBL/GenBank/DDBJ whole genome shotgun (WGS) entry which is preliminary data.</text>
</comment>
<keyword evidence="4" id="KW-0479">Metal-binding</keyword>
<dbReference type="Pfam" id="PF05649">
    <property type="entry name" value="Peptidase_M13_N"/>
    <property type="match status" value="1"/>
</dbReference>
<keyword evidence="5" id="KW-0378">Hydrolase</keyword>